<name>A0A805Z1H6_LACGA</name>
<reference evidence="2 3" key="1">
    <citation type="journal article" date="2006" name="Proc. Natl. Acad. Sci. U.S.A.">
        <title>Comparative genomics of the lactic acid bacteria.</title>
        <authorList>
            <person name="Makarova K."/>
            <person name="Slesarev A."/>
            <person name="Wolf Y."/>
            <person name="Sorokin A."/>
            <person name="Mirkin B."/>
            <person name="Koonin E."/>
            <person name="Pavlov A."/>
            <person name="Pavlova N."/>
            <person name="Karamychev V."/>
            <person name="Polouchine N."/>
            <person name="Shakhova V."/>
            <person name="Grigoriev I."/>
            <person name="Lou Y."/>
            <person name="Rohksar D."/>
            <person name="Lucas S."/>
            <person name="Huang K."/>
            <person name="Goodstein D.M."/>
            <person name="Hawkins T."/>
            <person name="Plengvidhya V."/>
            <person name="Welker D."/>
            <person name="Hughes J."/>
            <person name="Goh Y."/>
            <person name="Benson A."/>
            <person name="Baldwin K."/>
            <person name="Lee J.H."/>
            <person name="Diaz-Muniz I."/>
            <person name="Dosti B."/>
            <person name="Smeianov V."/>
            <person name="Wechter W."/>
            <person name="Barabote R."/>
            <person name="Lorca G."/>
            <person name="Altermann E."/>
            <person name="Barrangou R."/>
            <person name="Ganesan B."/>
            <person name="Xie Y."/>
            <person name="Rawsthorne H."/>
            <person name="Tamir D."/>
            <person name="Parker C."/>
            <person name="Breidt F."/>
            <person name="Broadbent J."/>
            <person name="Hutkins R."/>
            <person name="O'Sullivan D."/>
            <person name="Steele J."/>
            <person name="Unlu G."/>
            <person name="Saier M."/>
            <person name="Klaenhammer T."/>
            <person name="Richardson P."/>
            <person name="Kozyavkin S."/>
            <person name="Weimer B."/>
            <person name="Mills D."/>
        </authorList>
    </citation>
    <scope>NUCLEOTIDE SEQUENCE [LARGE SCALE GENOMIC DNA]</scope>
    <source>
        <strain evidence="3">ATCC 33323 / DSM 20243 / BCRC 14619 / CIP 102991 / JCM 1131 / KCTC 3163 / NCIMB 11718 / NCTC 13722 / AM63</strain>
    </source>
</reference>
<proteinExistence type="predicted"/>
<dbReference type="Proteomes" id="UP000000664">
    <property type="component" value="Chromosome"/>
</dbReference>
<feature type="transmembrane region" description="Helical" evidence="1">
    <location>
        <begin position="77"/>
        <end position="96"/>
    </location>
</feature>
<dbReference type="AlphaFoldDB" id="A0A805Z1H6"/>
<evidence type="ECO:0000313" key="2">
    <source>
        <dbReference type="EMBL" id="ABJ60774.1"/>
    </source>
</evidence>
<gene>
    <name evidence="2" type="ordered locus">LGAS_1412</name>
</gene>
<evidence type="ECO:0000313" key="3">
    <source>
        <dbReference type="Proteomes" id="UP000000664"/>
    </source>
</evidence>
<accession>A0A805Z1H6</accession>
<feature type="transmembrane region" description="Helical" evidence="1">
    <location>
        <begin position="108"/>
        <end position="128"/>
    </location>
</feature>
<keyword evidence="1" id="KW-1133">Transmembrane helix</keyword>
<keyword evidence="1" id="KW-0812">Transmembrane</keyword>
<sequence>MKHIVRLINSGLVGIGIGMTWLGIDILQNQFFKNGLETTISVKYFLFWLGSSFLIGIFFYFASLVFEHDNWSLKKQIFINFFICLSAWLSFCFFLNKVNYSGSALLKAIVDFIIMYALAYGIYFYHLWHEVKRINKKLKEI</sequence>
<feature type="transmembrane region" description="Helical" evidence="1">
    <location>
        <begin position="7"/>
        <end position="24"/>
    </location>
</feature>
<organism evidence="2 3">
    <name type="scientific">Lactobacillus gasseri (strain ATCC 33323 / DSM 20243 / BCRC 14619 / CIP 102991 / JCM 1131 / KCTC 3163 / NCIMB 11718 / NCTC 13722 / AM63)</name>
    <dbReference type="NCBI Taxonomy" id="324831"/>
    <lineage>
        <taxon>Bacteria</taxon>
        <taxon>Bacillati</taxon>
        <taxon>Bacillota</taxon>
        <taxon>Bacilli</taxon>
        <taxon>Lactobacillales</taxon>
        <taxon>Lactobacillaceae</taxon>
        <taxon>Lactobacillus</taxon>
    </lineage>
</organism>
<dbReference type="EMBL" id="CP000413">
    <property type="protein sequence ID" value="ABJ60774.1"/>
    <property type="molecule type" value="Genomic_DNA"/>
</dbReference>
<dbReference type="GeneID" id="29640033"/>
<dbReference type="Pfam" id="PF11457">
    <property type="entry name" value="DUF3021"/>
    <property type="match status" value="1"/>
</dbReference>
<evidence type="ECO:0000256" key="1">
    <source>
        <dbReference type="SAM" id="Phobius"/>
    </source>
</evidence>
<dbReference type="RefSeq" id="WP_003652217.1">
    <property type="nucleotide sequence ID" value="NC_008530.1"/>
</dbReference>
<keyword evidence="1" id="KW-0472">Membrane</keyword>
<feature type="transmembrane region" description="Helical" evidence="1">
    <location>
        <begin position="44"/>
        <end position="65"/>
    </location>
</feature>
<evidence type="ECO:0008006" key="4">
    <source>
        <dbReference type="Google" id="ProtNLM"/>
    </source>
</evidence>
<protein>
    <recommendedName>
        <fullName evidence="4">DUF3021 domain-containing protein</fullName>
    </recommendedName>
</protein>
<dbReference type="KEGG" id="lga:LGAS_1412"/>
<dbReference type="InterPro" id="IPR021560">
    <property type="entry name" value="DUF3021"/>
</dbReference>